<protein>
    <submittedName>
        <fullName evidence="2">30S ribosomal protein S1</fullName>
    </submittedName>
</protein>
<feature type="domain" description="S1 motif" evidence="1">
    <location>
        <begin position="114"/>
        <end position="183"/>
    </location>
</feature>
<dbReference type="CDD" id="cd00164">
    <property type="entry name" value="S1_like"/>
    <property type="match status" value="1"/>
</dbReference>
<keyword evidence="3" id="KW-1185">Reference proteome</keyword>
<dbReference type="InterPro" id="IPR003029">
    <property type="entry name" value="S1_domain"/>
</dbReference>
<keyword evidence="2" id="KW-0687">Ribonucleoprotein</keyword>
<feature type="domain" description="S1 motif" evidence="1">
    <location>
        <begin position="198"/>
        <end position="260"/>
    </location>
</feature>
<dbReference type="Proteomes" id="UP000298324">
    <property type="component" value="Unassembled WGS sequence"/>
</dbReference>
<comment type="caution">
    <text evidence="2">The sequence shown here is derived from an EMBL/GenBank/DDBJ whole genome shotgun (WGS) entry which is preliminary data.</text>
</comment>
<proteinExistence type="predicted"/>
<evidence type="ECO:0000313" key="3">
    <source>
        <dbReference type="Proteomes" id="UP000298324"/>
    </source>
</evidence>
<dbReference type="GO" id="GO:0003676">
    <property type="term" value="F:nucleic acid binding"/>
    <property type="evidence" value="ECO:0007669"/>
    <property type="project" value="InterPro"/>
</dbReference>
<evidence type="ECO:0000259" key="1">
    <source>
        <dbReference type="PROSITE" id="PS50126"/>
    </source>
</evidence>
<dbReference type="EMBL" id="QFGA01000003">
    <property type="protein sequence ID" value="TEB04751.1"/>
    <property type="molecule type" value="Genomic_DNA"/>
</dbReference>
<dbReference type="AlphaFoldDB" id="A0A4Y7R7Y2"/>
<reference evidence="2 3" key="1">
    <citation type="journal article" date="2018" name="Environ. Microbiol.">
        <title>Novel energy conservation strategies and behaviour of Pelotomaculum schinkii driving syntrophic propionate catabolism.</title>
        <authorList>
            <person name="Hidalgo-Ahumada C.A.P."/>
            <person name="Nobu M.K."/>
            <person name="Narihiro T."/>
            <person name="Tamaki H."/>
            <person name="Liu W.T."/>
            <person name="Kamagata Y."/>
            <person name="Stams A.J.M."/>
            <person name="Imachi H."/>
            <person name="Sousa D.Z."/>
        </authorList>
    </citation>
    <scope>NUCLEOTIDE SEQUENCE [LARGE SCALE GENOMIC DNA]</scope>
    <source>
        <strain evidence="2 3">HH</strain>
    </source>
</reference>
<gene>
    <name evidence="2" type="ORF">Psch_03513</name>
</gene>
<dbReference type="Gene3D" id="2.40.50.140">
    <property type="entry name" value="Nucleic acid-binding proteins"/>
    <property type="match status" value="1"/>
</dbReference>
<keyword evidence="2" id="KW-0689">Ribosomal protein</keyword>
<dbReference type="GO" id="GO:0005840">
    <property type="term" value="C:ribosome"/>
    <property type="evidence" value="ECO:0007669"/>
    <property type="project" value="UniProtKB-KW"/>
</dbReference>
<dbReference type="RefSeq" id="WP_243124192.1">
    <property type="nucleotide sequence ID" value="NZ_QFGA01000003.1"/>
</dbReference>
<accession>A0A4Y7R7Y2</accession>
<name>A0A4Y7R7Y2_9FIRM</name>
<sequence length="264" mass="28968">MLLRPEGYEYRGGAMDKLYDAMQREYPIEAMIVRVTWENNLPVWELDLGVVRGLVPSSETGLGNDAPALMQKFTGQKVSVKIKGIDKNAGIAACSRREAIADAREKMFDVLREGQRIEAVVKIINPKQLLVDIGGGVLVHVPRVAATKSRALRLVDIFSPGQPVSVIVKALNKQTDTISVTMVSGSDPWEEIPELRRGDSVAGIVVGLNPEYVMVETFATPGVVGLAPPPQRGNLRRGSKVRCVVQNFSRKNKKLSLRLRDTLA</sequence>
<dbReference type="InterPro" id="IPR012340">
    <property type="entry name" value="NA-bd_OB-fold"/>
</dbReference>
<dbReference type="PROSITE" id="PS50126">
    <property type="entry name" value="S1"/>
    <property type="match status" value="2"/>
</dbReference>
<dbReference type="SMART" id="SM00316">
    <property type="entry name" value="S1"/>
    <property type="match status" value="3"/>
</dbReference>
<evidence type="ECO:0000313" key="2">
    <source>
        <dbReference type="EMBL" id="TEB04751.1"/>
    </source>
</evidence>
<dbReference type="SUPFAM" id="SSF50249">
    <property type="entry name" value="Nucleic acid-binding proteins"/>
    <property type="match status" value="3"/>
</dbReference>
<organism evidence="2 3">
    <name type="scientific">Pelotomaculum schinkii</name>
    <dbReference type="NCBI Taxonomy" id="78350"/>
    <lineage>
        <taxon>Bacteria</taxon>
        <taxon>Bacillati</taxon>
        <taxon>Bacillota</taxon>
        <taxon>Clostridia</taxon>
        <taxon>Eubacteriales</taxon>
        <taxon>Desulfotomaculaceae</taxon>
        <taxon>Pelotomaculum</taxon>
    </lineage>
</organism>